<protein>
    <submittedName>
        <fullName evidence="1">Uncharacterized protein</fullName>
    </submittedName>
</protein>
<proteinExistence type="predicted"/>
<dbReference type="RefSeq" id="YP_010002197.1">
    <property type="nucleotide sequence ID" value="NC_053241.1"/>
</dbReference>
<dbReference type="GeneID" id="63026744"/>
<sequence length="60" mass="6905">MTDYAIAERTDMSQTIIERPDSIGEMRARVAELRAQRPPEPRIVGLIRRPNSPIWELAET</sequence>
<dbReference type="Proteomes" id="UP000257630">
    <property type="component" value="Segment"/>
</dbReference>
<name>A0A345KPH4_9CAUD</name>
<dbReference type="EMBL" id="MH450129">
    <property type="protein sequence ID" value="AXH44926.1"/>
    <property type="molecule type" value="Genomic_DNA"/>
</dbReference>
<accession>A0A345KPH4</accession>
<keyword evidence="2" id="KW-1185">Reference proteome</keyword>
<evidence type="ECO:0000313" key="1">
    <source>
        <dbReference type="EMBL" id="AXH44926.1"/>
    </source>
</evidence>
<evidence type="ECO:0000313" key="2">
    <source>
        <dbReference type="Proteomes" id="UP000257630"/>
    </source>
</evidence>
<organism evidence="1 2">
    <name type="scientific">Gordonia phage Ribeye</name>
    <dbReference type="NCBI Taxonomy" id="2250417"/>
    <lineage>
        <taxon>Viruses</taxon>
        <taxon>Duplodnaviria</taxon>
        <taxon>Heunggongvirae</taxon>
        <taxon>Uroviricota</taxon>
        <taxon>Caudoviricetes</taxon>
        <taxon>Stackebrandtviridae</taxon>
        <taxon>Schenleyvirinae</taxon>
        <taxon>Kroosvirus</taxon>
        <taxon>Kroosvirus ribeye</taxon>
    </lineage>
</organism>
<dbReference type="KEGG" id="vg:63026744"/>
<reference evidence="1 2" key="1">
    <citation type="submission" date="2018-06" db="EMBL/GenBank/DDBJ databases">
        <authorList>
            <person name="Plymale R.C."/>
            <person name="Vermillion C.D."/>
            <person name="Bowman H."/>
            <person name="Gills J.R."/>
            <person name="Wooten L.C."/>
            <person name="Askins J.L."/>
            <person name="Brownlee C.M."/>
            <person name="Davis H.K."/>
            <person name="Edmondson E.M."/>
            <person name="Edwards S.L."/>
            <person name="Haberman K.L."/>
            <person name="Jacobs K.R."/>
            <person name="Jones G.C."/>
            <person name="Livingston L.W."/>
            <person name="Masengale M.E."/>
            <person name="Morrison C.M."/>
            <person name="Mullins A.M."/>
            <person name="Pate M.D."/>
            <person name="Pennington B.T."/>
            <person name="Pickard K.N."/>
            <person name="Rainwater D.R."/>
            <person name="Studdard A.C."/>
            <person name="Walker A.L."/>
            <person name="Reyna N.S."/>
            <person name="Garlena R.A."/>
            <person name="Russell D.A."/>
            <person name="Pope W.H."/>
            <person name="Jacobs-Sera D."/>
            <person name="Hendrix R.W."/>
            <person name="Hatfull G.F."/>
        </authorList>
    </citation>
    <scope>NUCLEOTIDE SEQUENCE [LARGE SCALE GENOMIC DNA]</scope>
</reference>
<gene>
    <name evidence="1" type="primary">63</name>
    <name evidence="1" type="ORF">SEA_RIBEYE_63</name>
</gene>